<dbReference type="AlphaFoldDB" id="A0A177DIU8"/>
<accession>A0A177DIU8</accession>
<dbReference type="VEuPathDB" id="FungiDB:CC77DRAFT_143281"/>
<dbReference type="OMA" id="CELWRIV"/>
<gene>
    <name evidence="1" type="ORF">CC77DRAFT_143281</name>
</gene>
<keyword evidence="2" id="KW-1185">Reference proteome</keyword>
<dbReference type="KEGG" id="aalt:CC77DRAFT_143281"/>
<dbReference type="Proteomes" id="UP000077248">
    <property type="component" value="Unassembled WGS sequence"/>
</dbReference>
<organism evidence="1 2">
    <name type="scientific">Alternaria alternata</name>
    <name type="common">Alternaria rot fungus</name>
    <name type="synonym">Torula alternata</name>
    <dbReference type="NCBI Taxonomy" id="5599"/>
    <lineage>
        <taxon>Eukaryota</taxon>
        <taxon>Fungi</taxon>
        <taxon>Dikarya</taxon>
        <taxon>Ascomycota</taxon>
        <taxon>Pezizomycotina</taxon>
        <taxon>Dothideomycetes</taxon>
        <taxon>Pleosporomycetidae</taxon>
        <taxon>Pleosporales</taxon>
        <taxon>Pleosporineae</taxon>
        <taxon>Pleosporaceae</taxon>
        <taxon>Alternaria</taxon>
        <taxon>Alternaria sect. Alternaria</taxon>
        <taxon>Alternaria alternata complex</taxon>
    </lineage>
</organism>
<dbReference type="RefSeq" id="XP_018385265.1">
    <property type="nucleotide sequence ID" value="XM_018530251.1"/>
</dbReference>
<evidence type="ECO:0000313" key="1">
    <source>
        <dbReference type="EMBL" id="OAG19844.1"/>
    </source>
</evidence>
<proteinExistence type="predicted"/>
<reference evidence="1 2" key="1">
    <citation type="submission" date="2016-05" db="EMBL/GenBank/DDBJ databases">
        <title>Comparative analysis of secretome profiles of manganese(II)-oxidizing ascomycete fungi.</title>
        <authorList>
            <consortium name="DOE Joint Genome Institute"/>
            <person name="Zeiner C.A."/>
            <person name="Purvine S.O."/>
            <person name="Zink E.M."/>
            <person name="Wu S."/>
            <person name="Pasa-Tolic L."/>
            <person name="Chaput D.L."/>
            <person name="Haridas S."/>
            <person name="Grigoriev I.V."/>
            <person name="Santelli C.M."/>
            <person name="Hansel C.M."/>
        </authorList>
    </citation>
    <scope>NUCLEOTIDE SEQUENCE [LARGE SCALE GENOMIC DNA]</scope>
    <source>
        <strain evidence="1 2">SRC1lrK2f</strain>
    </source>
</reference>
<sequence>MVSTSSQGKQYPPITVKASPHLQSRAITCFNPTQQQPCCYFFNSCNNTSMGRAAPVHLSLPEAVATTSLPKSCALSPLRIDDTKPFRFLDLPKEIRQMIYGELRPTTQRHKLHLQEGQDHMTLVCTTIPGVSILAANRQIYEEAGYILSPLLKKILATPPTVTIRANHLLGLVNLNNSFAISRIFWSWLTCLLKHRLSSCVKDIRRYRDGTISSAKLLKQLYTKGFTRKHIDAKMLEALINFLLRTIKYAGTKPKPMYTYPPITVVVEVPDGFIGLPVVTTTSRAKRLAFKIMCPHSPTPRRVFSGYGDLPWLLHRLAYHDCIAGHNRQDVSFNVRLRFLGPDEAEIRQPSWHLFSEDQLHVQMIKGVRAARSTGKGLLYYGGLVQNGINEEV</sequence>
<dbReference type="GeneID" id="29115845"/>
<evidence type="ECO:0000313" key="2">
    <source>
        <dbReference type="Proteomes" id="UP000077248"/>
    </source>
</evidence>
<protein>
    <recommendedName>
        <fullName evidence="3">F-box domain-containing protein</fullName>
    </recommendedName>
</protein>
<name>A0A177DIU8_ALTAL</name>
<dbReference type="EMBL" id="KV441480">
    <property type="protein sequence ID" value="OAG19844.1"/>
    <property type="molecule type" value="Genomic_DNA"/>
</dbReference>
<evidence type="ECO:0008006" key="3">
    <source>
        <dbReference type="Google" id="ProtNLM"/>
    </source>
</evidence>